<comment type="caution">
    <text evidence="5">The sequence shown here is derived from an EMBL/GenBank/DDBJ whole genome shotgun (WGS) entry which is preliminary data.</text>
</comment>
<keyword evidence="3" id="KW-0496">Mitochondrion</keyword>
<keyword evidence="2" id="KW-0521">NADP</keyword>
<keyword evidence="6" id="KW-1185">Reference proteome</keyword>
<dbReference type="FunFam" id="3.40.50.720:FF:000137">
    <property type="entry name" value="Hydroxysteroid (17-beta) dehydrogenase 3"/>
    <property type="match status" value="1"/>
</dbReference>
<name>A0A3R7QQF3_PENVA</name>
<dbReference type="CDD" id="cd05356">
    <property type="entry name" value="17beta-HSD1_like_SDR_c"/>
    <property type="match status" value="1"/>
</dbReference>
<evidence type="ECO:0000313" key="5">
    <source>
        <dbReference type="EMBL" id="ROT74615.1"/>
    </source>
</evidence>
<dbReference type="InterPro" id="IPR036291">
    <property type="entry name" value="NAD(P)-bd_dom_sf"/>
</dbReference>
<dbReference type="PRINTS" id="PR00080">
    <property type="entry name" value="SDRFAMILY"/>
</dbReference>
<proteinExistence type="inferred from homology"/>
<evidence type="ECO:0000313" key="6">
    <source>
        <dbReference type="Proteomes" id="UP000283509"/>
    </source>
</evidence>
<comment type="subcellular location">
    <subcellularLocation>
        <location evidence="1">Mitochondrion</location>
    </subcellularLocation>
</comment>
<reference evidence="5 6" key="1">
    <citation type="submission" date="2018-04" db="EMBL/GenBank/DDBJ databases">
        <authorList>
            <person name="Zhang X."/>
            <person name="Yuan J."/>
            <person name="Li F."/>
            <person name="Xiang J."/>
        </authorList>
    </citation>
    <scope>NUCLEOTIDE SEQUENCE [LARGE SCALE GENOMIC DNA]</scope>
    <source>
        <tissue evidence="5">Muscle</tissue>
    </source>
</reference>
<dbReference type="InterPro" id="IPR002347">
    <property type="entry name" value="SDR_fam"/>
</dbReference>
<dbReference type="PANTHER" id="PTHR44889">
    <property type="entry name" value="INACTIVE HYDROXYSTEROID DEHYDROGENASE-LIKE PROTEIN 1"/>
    <property type="match status" value="1"/>
</dbReference>
<dbReference type="PIRSF" id="PIRSF000126">
    <property type="entry name" value="11-beta-HSD1"/>
    <property type="match status" value="1"/>
</dbReference>
<dbReference type="STRING" id="6689.A0A3R7QQF3"/>
<dbReference type="SUPFAM" id="SSF51735">
    <property type="entry name" value="NAD(P)-binding Rossmann-fold domains"/>
    <property type="match status" value="1"/>
</dbReference>
<evidence type="ECO:0000256" key="3">
    <source>
        <dbReference type="ARBA" id="ARBA00023128"/>
    </source>
</evidence>
<accession>A0A3R7QQF3</accession>
<evidence type="ECO:0000256" key="1">
    <source>
        <dbReference type="ARBA" id="ARBA00004173"/>
    </source>
</evidence>
<protein>
    <recommendedName>
        <fullName evidence="7">Inactive hydroxysteroid dehydrogenase-like protein 1</fullName>
    </recommendedName>
</protein>
<dbReference type="PANTHER" id="PTHR44889:SF1">
    <property type="entry name" value="INACTIVE HYDROXYSTEROID DEHYDROGENASE-LIKE PROTEIN 1"/>
    <property type="match status" value="1"/>
</dbReference>
<dbReference type="Pfam" id="PF00106">
    <property type="entry name" value="adh_short"/>
    <property type="match status" value="1"/>
</dbReference>
<dbReference type="GO" id="GO:0005739">
    <property type="term" value="C:mitochondrion"/>
    <property type="evidence" value="ECO:0007669"/>
    <property type="project" value="UniProtKB-SubCell"/>
</dbReference>
<dbReference type="OrthoDB" id="5545019at2759"/>
<dbReference type="EMBL" id="QCYY01001874">
    <property type="protein sequence ID" value="ROT74615.1"/>
    <property type="molecule type" value="Genomic_DNA"/>
</dbReference>
<dbReference type="Gene3D" id="3.40.50.720">
    <property type="entry name" value="NAD(P)-binding Rossmann-like Domain"/>
    <property type="match status" value="1"/>
</dbReference>
<dbReference type="AlphaFoldDB" id="A0A3R7QQF3"/>
<sequence length="283" mass="31671">MIFTFAKNFFKVYKEFRKISVVVVTGCTDGIGKEYAKELAKTKMNIVLISRTQSKLEKVAAEISEEFGVKTEIVRADFSNGQSIYEDISKHLKDKEIGVLVNNVGVMLPRPMKFGEASEFDIWSHVNVNVAAVLAMTKLVLPGMVSRHRGAIINLASIAGTHPLPLMGIYGATKAFIDDFSQALEWEYRSSGITVQTVNPSYVSTNMTSFSDLVHKQNPAVPTAATFVSHAIATIGYTCRTSGYWIHGIAKHTVENYCPKWLFMFAMYMWNLLLLHNLKENKE</sequence>
<dbReference type="Proteomes" id="UP000283509">
    <property type="component" value="Unassembled WGS sequence"/>
</dbReference>
<evidence type="ECO:0000256" key="2">
    <source>
        <dbReference type="ARBA" id="ARBA00022857"/>
    </source>
</evidence>
<organism evidence="5 6">
    <name type="scientific">Penaeus vannamei</name>
    <name type="common">Whiteleg shrimp</name>
    <name type="synonym">Litopenaeus vannamei</name>
    <dbReference type="NCBI Taxonomy" id="6689"/>
    <lineage>
        <taxon>Eukaryota</taxon>
        <taxon>Metazoa</taxon>
        <taxon>Ecdysozoa</taxon>
        <taxon>Arthropoda</taxon>
        <taxon>Crustacea</taxon>
        <taxon>Multicrustacea</taxon>
        <taxon>Malacostraca</taxon>
        <taxon>Eumalacostraca</taxon>
        <taxon>Eucarida</taxon>
        <taxon>Decapoda</taxon>
        <taxon>Dendrobranchiata</taxon>
        <taxon>Penaeoidea</taxon>
        <taxon>Penaeidae</taxon>
        <taxon>Penaeus</taxon>
    </lineage>
</organism>
<dbReference type="InterPro" id="IPR052149">
    <property type="entry name" value="17-beta-HSD3-like"/>
</dbReference>
<dbReference type="PRINTS" id="PR00081">
    <property type="entry name" value="GDHRDH"/>
</dbReference>
<reference evidence="5 6" key="2">
    <citation type="submission" date="2019-01" db="EMBL/GenBank/DDBJ databases">
        <title>The decoding of complex shrimp genome reveals the adaptation for benthos swimmer, frequently molting mechanism and breeding impact on genome.</title>
        <authorList>
            <person name="Sun Y."/>
            <person name="Gao Y."/>
            <person name="Yu Y."/>
        </authorList>
    </citation>
    <scope>NUCLEOTIDE SEQUENCE [LARGE SCALE GENOMIC DNA]</scope>
    <source>
        <tissue evidence="5">Muscle</tissue>
    </source>
</reference>
<gene>
    <name evidence="5" type="ORF">C7M84_006871</name>
</gene>
<evidence type="ECO:0000256" key="4">
    <source>
        <dbReference type="ARBA" id="ARBA00038261"/>
    </source>
</evidence>
<comment type="similarity">
    <text evidence="4">Belongs to the short-chain dehydrogenases/reductases (SDR) family. 17-beta-HSD 3 subfamily.</text>
</comment>
<evidence type="ECO:0008006" key="7">
    <source>
        <dbReference type="Google" id="ProtNLM"/>
    </source>
</evidence>